<evidence type="ECO:0000313" key="2">
    <source>
        <dbReference type="EMBL" id="UMM20497.1"/>
    </source>
</evidence>
<proteinExistence type="predicted"/>
<keyword evidence="3" id="KW-1185">Reference proteome</keyword>
<gene>
    <name evidence="2" type="ORF">L5515_015751</name>
</gene>
<reference evidence="2 3" key="1">
    <citation type="submission" date="2022-04" db="EMBL/GenBank/DDBJ databases">
        <title>Chromosome-level reference genomes for two strains of Caenorhabditis briggsae: an improved platform for comparative genomics.</title>
        <authorList>
            <person name="Stevens L."/>
            <person name="Andersen E."/>
        </authorList>
    </citation>
    <scope>NUCLEOTIDE SEQUENCE [LARGE SCALE GENOMIC DNA]</scope>
    <source>
        <strain evidence="2">VX34</strain>
        <tissue evidence="2">Whole-organism</tissue>
    </source>
</reference>
<evidence type="ECO:0000313" key="3">
    <source>
        <dbReference type="Proteomes" id="UP000829354"/>
    </source>
</evidence>
<dbReference type="GO" id="GO:0051260">
    <property type="term" value="P:protein homooligomerization"/>
    <property type="evidence" value="ECO:0007669"/>
    <property type="project" value="InterPro"/>
</dbReference>
<evidence type="ECO:0000259" key="1">
    <source>
        <dbReference type="Pfam" id="PF02214"/>
    </source>
</evidence>
<dbReference type="AlphaFoldDB" id="A0AAE9EI44"/>
<dbReference type="InterPro" id="IPR011333">
    <property type="entry name" value="SKP1/BTB/POZ_sf"/>
</dbReference>
<dbReference type="Pfam" id="PF02214">
    <property type="entry name" value="BTB_2"/>
    <property type="match status" value="1"/>
</dbReference>
<accession>A0AAE9EI44</accession>
<dbReference type="InterPro" id="IPR003131">
    <property type="entry name" value="T1-type_BTB"/>
</dbReference>
<dbReference type="PANTHER" id="PTHR11145">
    <property type="entry name" value="BTB/POZ DOMAIN-CONTAINING ADAPTER FOR CUL3-MEDIATED RHOA DEGRADATION PROTEIN FAMILY MEMBER"/>
    <property type="match status" value="1"/>
</dbReference>
<dbReference type="EMBL" id="CP092621">
    <property type="protein sequence ID" value="UMM20497.1"/>
    <property type="molecule type" value="Genomic_DNA"/>
</dbReference>
<dbReference type="Gene3D" id="3.30.710.10">
    <property type="entry name" value="Potassium Channel Kv1.1, Chain A"/>
    <property type="match status" value="1"/>
</dbReference>
<dbReference type="Proteomes" id="UP000829354">
    <property type="component" value="Chromosome II"/>
</dbReference>
<feature type="domain" description="Potassium channel tetramerisation-type BTB" evidence="1">
    <location>
        <begin position="5"/>
        <end position="56"/>
    </location>
</feature>
<protein>
    <recommendedName>
        <fullName evidence="1">Potassium channel tetramerisation-type BTB domain-containing protein</fullName>
    </recommendedName>
</protein>
<dbReference type="PANTHER" id="PTHR11145:SF19">
    <property type="entry name" value="BTB DOMAIN-CONTAINING PROTEIN-RELATED"/>
    <property type="match status" value="1"/>
</dbReference>
<dbReference type="CDD" id="cd18316">
    <property type="entry name" value="BTB_POZ_KCTD-like"/>
    <property type="match status" value="1"/>
</dbReference>
<dbReference type="InterPro" id="IPR045068">
    <property type="entry name" value="BACURD1-3"/>
</dbReference>
<name>A0AAE9EI44_CAEBR</name>
<sequence>MAHIIKLNVGGSLFQTSKSTLIKFDGFFKTMLETEIPVVKDESGAIFIDRDPKYFLELTSGIVIMNILSKLSCSTEIKSIFVSENKR</sequence>
<dbReference type="SUPFAM" id="SSF54695">
    <property type="entry name" value="POZ domain"/>
    <property type="match status" value="1"/>
</dbReference>
<organism evidence="2 3">
    <name type="scientific">Caenorhabditis briggsae</name>
    <dbReference type="NCBI Taxonomy" id="6238"/>
    <lineage>
        <taxon>Eukaryota</taxon>
        <taxon>Metazoa</taxon>
        <taxon>Ecdysozoa</taxon>
        <taxon>Nematoda</taxon>
        <taxon>Chromadorea</taxon>
        <taxon>Rhabditida</taxon>
        <taxon>Rhabditina</taxon>
        <taxon>Rhabditomorpha</taxon>
        <taxon>Rhabditoidea</taxon>
        <taxon>Rhabditidae</taxon>
        <taxon>Peloderinae</taxon>
        <taxon>Caenorhabditis</taxon>
    </lineage>
</organism>